<evidence type="ECO:0000256" key="1">
    <source>
        <dbReference type="SAM" id="MobiDB-lite"/>
    </source>
</evidence>
<dbReference type="AlphaFoldDB" id="A0A178ZZD0"/>
<accession>A0A178ZZD0</accession>
<proteinExistence type="predicted"/>
<dbReference type="RefSeq" id="XP_018698536.1">
    <property type="nucleotide sequence ID" value="XM_018832657.1"/>
</dbReference>
<feature type="region of interest" description="Disordered" evidence="1">
    <location>
        <begin position="359"/>
        <end position="578"/>
    </location>
</feature>
<evidence type="ECO:0000313" key="3">
    <source>
        <dbReference type="Proteomes" id="UP000078343"/>
    </source>
</evidence>
<dbReference type="OrthoDB" id="4160360at2759"/>
<feature type="compositionally biased region" description="Polar residues" evidence="1">
    <location>
        <begin position="450"/>
        <end position="461"/>
    </location>
</feature>
<feature type="compositionally biased region" description="Basic and acidic residues" evidence="1">
    <location>
        <begin position="501"/>
        <end position="511"/>
    </location>
</feature>
<protein>
    <submittedName>
        <fullName evidence="2">Uncharacterized protein</fullName>
    </submittedName>
</protein>
<keyword evidence="3" id="KW-1185">Reference proteome</keyword>
<sequence length="578" mass="67174">MLRTIYDINPARLNSIMPTLQRMEDDPSFLEYRERRFEQDEPPPPYSSRSTTRESSPELLPQTQGDIDLEELVRKPLSDHEINVIRGKLVGRYYPRERYDNEVSQEWQRIDAARWRRNGDHVPDRGADLDWRAEHLRQNIIIRHNIKKRWEKLGVWNPEWGIPTGTTCYRGIQAFRNNDGPDTWEWQRKWRGTERKFTGLPYEEKMASWPSQDEESPYERAIRVYLKGQGRWSETLKLQSSEAPNKYDTDVVDHRESLITTRPWFVWALEVAEEEVRLQRNPNQSMIEAYKPARVNVQARWKEKGYWKDSWSNVMPPGWSGGWRDMPGWKWRHESSSPEPADPNDMEFTPSEVDALEAIRPATPSPPPEPSSLEHRVPTGRSIFDPDYEPDPQPSTSTEHIPKPQAGGDGDHADNRPETMAGDIGNEPPQSLVEIDVRMAPRAERETQRLLRSNTRPSRSTARFDMPSPAPQKTRQRQRVSRAPTKSSKISKPTPPRRSLRIAEREARLKGADVPSEAVENLNKDRVMKQPQRDQQVQETLARTKSRKNGPLKKGHLPKPSKPQGVAKRRGRRRHLDG</sequence>
<dbReference type="Proteomes" id="UP000078343">
    <property type="component" value="Unassembled WGS sequence"/>
</dbReference>
<feature type="compositionally biased region" description="Basic residues" evidence="1">
    <location>
        <begin position="567"/>
        <end position="578"/>
    </location>
</feature>
<name>A0A178ZZD0_9EURO</name>
<reference evidence="2 3" key="1">
    <citation type="submission" date="2016-04" db="EMBL/GenBank/DDBJ databases">
        <title>Draft genome of Fonsecaea erecta CBS 125763.</title>
        <authorList>
            <person name="Weiss V.A."/>
            <person name="Vicente V.A."/>
            <person name="Raittz R.T."/>
            <person name="Moreno L.F."/>
            <person name="De Souza E.M."/>
            <person name="Pedrosa F.O."/>
            <person name="Steffens M.B."/>
            <person name="Faoro H."/>
            <person name="Tadra-Sfeir M.Z."/>
            <person name="Najafzadeh M.J."/>
            <person name="Felipe M.S."/>
            <person name="Teixeira M."/>
            <person name="Sun J."/>
            <person name="Xi L."/>
            <person name="Gomes R."/>
            <person name="De Azevedo C.M."/>
            <person name="Salgado C.G."/>
            <person name="Da Silva M.B."/>
            <person name="Nascimento M.F."/>
            <person name="Queiroz-Telles F."/>
            <person name="Attili D.S."/>
            <person name="Gorbushina A."/>
        </authorList>
    </citation>
    <scope>NUCLEOTIDE SEQUENCE [LARGE SCALE GENOMIC DNA]</scope>
    <source>
        <strain evidence="2 3">CBS 125763</strain>
    </source>
</reference>
<comment type="caution">
    <text evidence="2">The sequence shown here is derived from an EMBL/GenBank/DDBJ whole genome shotgun (WGS) entry which is preliminary data.</text>
</comment>
<feature type="compositionally biased region" description="Basic residues" evidence="1">
    <location>
        <begin position="544"/>
        <end position="559"/>
    </location>
</feature>
<feature type="region of interest" description="Disordered" evidence="1">
    <location>
        <begin position="36"/>
        <end position="65"/>
    </location>
</feature>
<dbReference type="GeneID" id="30005311"/>
<feature type="compositionally biased region" description="Basic and acidic residues" evidence="1">
    <location>
        <begin position="435"/>
        <end position="449"/>
    </location>
</feature>
<dbReference type="EMBL" id="LVYI01000001">
    <property type="protein sequence ID" value="OAP65169.1"/>
    <property type="molecule type" value="Genomic_DNA"/>
</dbReference>
<feature type="compositionally biased region" description="Basic and acidic residues" evidence="1">
    <location>
        <begin position="522"/>
        <end position="532"/>
    </location>
</feature>
<evidence type="ECO:0000313" key="2">
    <source>
        <dbReference type="EMBL" id="OAP65169.1"/>
    </source>
</evidence>
<organism evidence="2 3">
    <name type="scientific">Fonsecaea erecta</name>
    <dbReference type="NCBI Taxonomy" id="1367422"/>
    <lineage>
        <taxon>Eukaryota</taxon>
        <taxon>Fungi</taxon>
        <taxon>Dikarya</taxon>
        <taxon>Ascomycota</taxon>
        <taxon>Pezizomycotina</taxon>
        <taxon>Eurotiomycetes</taxon>
        <taxon>Chaetothyriomycetidae</taxon>
        <taxon>Chaetothyriales</taxon>
        <taxon>Herpotrichiellaceae</taxon>
        <taxon>Fonsecaea</taxon>
    </lineage>
</organism>
<feature type="compositionally biased region" description="Polar residues" evidence="1">
    <location>
        <begin position="533"/>
        <end position="543"/>
    </location>
</feature>
<gene>
    <name evidence="2" type="ORF">AYL99_01141</name>
</gene>